<dbReference type="OrthoDB" id="8686501at2"/>
<dbReference type="Gene3D" id="3.10.450.50">
    <property type="match status" value="1"/>
</dbReference>
<accession>A0A4Q4H2U0</accession>
<dbReference type="InterPro" id="IPR032710">
    <property type="entry name" value="NTF2-like_dom_sf"/>
</dbReference>
<gene>
    <name evidence="2" type="ORF">G0028_12650</name>
</gene>
<dbReference type="Pfam" id="PF13577">
    <property type="entry name" value="SnoaL_4"/>
    <property type="match status" value="1"/>
</dbReference>
<sequence>MNEMNLTAILARLNQLEAETAIRNCINRYMEICDGLDASTDLNELMDLFDQNSIWEGIGEKYAKSFGRYESWQDIYAMFKSYTQQQSHFVMNAHFVSSEQIYVVEQRARASWLMLQTSTFRDGQSHLNAAKLTIKFQQQEDGTWKIKHFQTENIFSRPISHWNSTAELPVPNQNEA</sequence>
<evidence type="ECO:0000259" key="1">
    <source>
        <dbReference type="Pfam" id="PF13577"/>
    </source>
</evidence>
<reference evidence="2 3" key="1">
    <citation type="submission" date="2020-02" db="EMBL/GenBank/DDBJ databases">
        <title>Tigecycline-resistant Acinetobacter species from pigs and migratory birds.</title>
        <authorList>
            <person name="Chen C."/>
            <person name="Sun J."/>
            <person name="Liao X.-P."/>
            <person name="Liu Y.-H."/>
        </authorList>
    </citation>
    <scope>NUCLEOTIDE SEQUENCE [LARGE SCALE GENOMIC DNA]</scope>
    <source>
        <strain evidence="2 3">YH12207_T</strain>
    </source>
</reference>
<evidence type="ECO:0000313" key="3">
    <source>
        <dbReference type="Proteomes" id="UP000593966"/>
    </source>
</evidence>
<dbReference type="InterPro" id="IPR037401">
    <property type="entry name" value="SnoaL-like"/>
</dbReference>
<proteinExistence type="predicted"/>
<evidence type="ECO:0000313" key="2">
    <source>
        <dbReference type="EMBL" id="QOW46677.1"/>
    </source>
</evidence>
<keyword evidence="3" id="KW-1185">Reference proteome</keyword>
<name>A0A4Q4H2U0_9GAMM</name>
<dbReference type="AlphaFoldDB" id="A0A4Q4H2U0"/>
<dbReference type="Proteomes" id="UP000593966">
    <property type="component" value="Chromosome"/>
</dbReference>
<dbReference type="EMBL" id="CP048659">
    <property type="protein sequence ID" value="QOW46677.1"/>
    <property type="molecule type" value="Genomic_DNA"/>
</dbReference>
<organism evidence="2 3">
    <name type="scientific">Acinetobacter piscicola</name>
    <dbReference type="NCBI Taxonomy" id="2006115"/>
    <lineage>
        <taxon>Bacteria</taxon>
        <taxon>Pseudomonadati</taxon>
        <taxon>Pseudomonadota</taxon>
        <taxon>Gammaproteobacteria</taxon>
        <taxon>Moraxellales</taxon>
        <taxon>Moraxellaceae</taxon>
        <taxon>Acinetobacter</taxon>
    </lineage>
</organism>
<feature type="domain" description="SnoaL-like" evidence="1">
    <location>
        <begin position="15"/>
        <end position="149"/>
    </location>
</feature>
<dbReference type="SUPFAM" id="SSF54427">
    <property type="entry name" value="NTF2-like"/>
    <property type="match status" value="1"/>
</dbReference>
<protein>
    <submittedName>
        <fullName evidence="2">Nuclear transport factor 2 family protein</fullName>
    </submittedName>
</protein>
<dbReference type="RefSeq" id="WP_130073076.1">
    <property type="nucleotide sequence ID" value="NZ_CP048659.1"/>
</dbReference>